<protein>
    <recommendedName>
        <fullName evidence="5">CENP-V/GFA domain-containing protein</fullName>
    </recommendedName>
</protein>
<evidence type="ECO:0000256" key="2">
    <source>
        <dbReference type="ARBA" id="ARBA00022723"/>
    </source>
</evidence>
<evidence type="ECO:0000313" key="7">
    <source>
        <dbReference type="Proteomes" id="UP001303760"/>
    </source>
</evidence>
<evidence type="ECO:0000256" key="1">
    <source>
        <dbReference type="ARBA" id="ARBA00005495"/>
    </source>
</evidence>
<dbReference type="Proteomes" id="UP001303760">
    <property type="component" value="Unassembled WGS sequence"/>
</dbReference>
<dbReference type="GO" id="GO:0016846">
    <property type="term" value="F:carbon-sulfur lyase activity"/>
    <property type="evidence" value="ECO:0007669"/>
    <property type="project" value="InterPro"/>
</dbReference>
<comment type="similarity">
    <text evidence="1">Belongs to the Gfa family.</text>
</comment>
<evidence type="ECO:0000259" key="5">
    <source>
        <dbReference type="PROSITE" id="PS51891"/>
    </source>
</evidence>
<reference evidence="6" key="2">
    <citation type="submission" date="2023-05" db="EMBL/GenBank/DDBJ databases">
        <authorList>
            <consortium name="Lawrence Berkeley National Laboratory"/>
            <person name="Steindorff A."/>
            <person name="Hensen N."/>
            <person name="Bonometti L."/>
            <person name="Westerberg I."/>
            <person name="Brannstrom I.O."/>
            <person name="Guillou S."/>
            <person name="Cros-Aarteil S."/>
            <person name="Calhoun S."/>
            <person name="Haridas S."/>
            <person name="Kuo A."/>
            <person name="Mondo S."/>
            <person name="Pangilinan J."/>
            <person name="Riley R."/>
            <person name="Labutti K."/>
            <person name="Andreopoulos B."/>
            <person name="Lipzen A."/>
            <person name="Chen C."/>
            <person name="Yanf M."/>
            <person name="Daum C."/>
            <person name="Ng V."/>
            <person name="Clum A."/>
            <person name="Ohm R."/>
            <person name="Martin F."/>
            <person name="Silar P."/>
            <person name="Natvig D."/>
            <person name="Lalanne C."/>
            <person name="Gautier V."/>
            <person name="Ament-Velasquez S.L."/>
            <person name="Kruys A."/>
            <person name="Hutchinson M.I."/>
            <person name="Powell A.J."/>
            <person name="Barry K."/>
            <person name="Miller A.N."/>
            <person name="Grigoriev I.V."/>
            <person name="Debuchy R."/>
            <person name="Gladieux P."/>
            <person name="Thoren M.H."/>
            <person name="Johannesson H."/>
        </authorList>
    </citation>
    <scope>NUCLEOTIDE SEQUENCE</scope>
    <source>
        <strain evidence="6">CBS 532.94</strain>
    </source>
</reference>
<evidence type="ECO:0000256" key="3">
    <source>
        <dbReference type="ARBA" id="ARBA00022833"/>
    </source>
</evidence>
<dbReference type="Pfam" id="PF04828">
    <property type="entry name" value="GFA"/>
    <property type="match status" value="2"/>
</dbReference>
<dbReference type="PROSITE" id="PS51891">
    <property type="entry name" value="CENP_V_GFA"/>
    <property type="match status" value="1"/>
</dbReference>
<dbReference type="SUPFAM" id="SSF51316">
    <property type="entry name" value="Mss4-like"/>
    <property type="match status" value="2"/>
</dbReference>
<feature type="domain" description="CENP-V/GFA" evidence="5">
    <location>
        <begin position="18"/>
        <end position="156"/>
    </location>
</feature>
<accession>A0AAN7C495</accession>
<proteinExistence type="inferred from homology"/>
<dbReference type="PANTHER" id="PTHR33337:SF31">
    <property type="entry name" value="DUF636 DOMAIN PROTEIN (AFU_ORTHOLOGUE AFUA_2G12650)"/>
    <property type="match status" value="1"/>
</dbReference>
<dbReference type="InterPro" id="IPR006913">
    <property type="entry name" value="CENP-V/GFA"/>
</dbReference>
<sequence>MAADLHLPRQLPGAYKTLTAECHCKSVHFSVTVPTSALPLPVHLCHCSICRFTHGALCCFHAPLPKGIEPEFIPPSSLGSSVTGYIHSPQAASERFFCSTCGCHIGDRDLKPDPETGKPEWRVATSIFTTHDEDTFQIRSHWMSNAATEPNLSTWLPSINSRPIHVHNPRPDDPNFPLAARRPAKPDVPDDVLLAECNCGGVRFTIPRPSPSEVADPFVSRFLRPSPTPSTTTGVEESNPLCRLTGPPTVKRVACVCVCRDCRLTTGTHAVAWTFVPLRALDPPDIPADFQGFGTLKSYRSSEKVRRGFCGVCGATVFYTSDDDERAAPSEEKRVVDVAVGILRDPDGPEGGKVAVEGWLTWRTGRLAGVDTGREFDAAFAEALGERLREWGVKRHGESVSFNIPQEQ</sequence>
<keyword evidence="7" id="KW-1185">Reference proteome</keyword>
<comment type="caution">
    <text evidence="6">The sequence shown here is derived from an EMBL/GenBank/DDBJ whole genome shotgun (WGS) entry which is preliminary data.</text>
</comment>
<dbReference type="AlphaFoldDB" id="A0AAN7C495"/>
<dbReference type="EMBL" id="MU860311">
    <property type="protein sequence ID" value="KAK4234960.1"/>
    <property type="molecule type" value="Genomic_DNA"/>
</dbReference>
<organism evidence="6 7">
    <name type="scientific">Achaetomium macrosporum</name>
    <dbReference type="NCBI Taxonomy" id="79813"/>
    <lineage>
        <taxon>Eukaryota</taxon>
        <taxon>Fungi</taxon>
        <taxon>Dikarya</taxon>
        <taxon>Ascomycota</taxon>
        <taxon>Pezizomycotina</taxon>
        <taxon>Sordariomycetes</taxon>
        <taxon>Sordariomycetidae</taxon>
        <taxon>Sordariales</taxon>
        <taxon>Chaetomiaceae</taxon>
        <taxon>Achaetomium</taxon>
    </lineage>
</organism>
<keyword evidence="3" id="KW-0862">Zinc</keyword>
<dbReference type="InterPro" id="IPR011057">
    <property type="entry name" value="Mss4-like_sf"/>
</dbReference>
<dbReference type="Gene3D" id="3.90.1590.10">
    <property type="entry name" value="glutathione-dependent formaldehyde- activating enzyme (gfa)"/>
    <property type="match status" value="2"/>
</dbReference>
<name>A0AAN7C495_9PEZI</name>
<reference evidence="6" key="1">
    <citation type="journal article" date="2023" name="Mol. Phylogenet. Evol.">
        <title>Genome-scale phylogeny and comparative genomics of the fungal order Sordariales.</title>
        <authorList>
            <person name="Hensen N."/>
            <person name="Bonometti L."/>
            <person name="Westerberg I."/>
            <person name="Brannstrom I.O."/>
            <person name="Guillou S."/>
            <person name="Cros-Aarteil S."/>
            <person name="Calhoun S."/>
            <person name="Haridas S."/>
            <person name="Kuo A."/>
            <person name="Mondo S."/>
            <person name="Pangilinan J."/>
            <person name="Riley R."/>
            <person name="LaButti K."/>
            <person name="Andreopoulos B."/>
            <person name="Lipzen A."/>
            <person name="Chen C."/>
            <person name="Yan M."/>
            <person name="Daum C."/>
            <person name="Ng V."/>
            <person name="Clum A."/>
            <person name="Steindorff A."/>
            <person name="Ohm R.A."/>
            <person name="Martin F."/>
            <person name="Silar P."/>
            <person name="Natvig D.O."/>
            <person name="Lalanne C."/>
            <person name="Gautier V."/>
            <person name="Ament-Velasquez S.L."/>
            <person name="Kruys A."/>
            <person name="Hutchinson M.I."/>
            <person name="Powell A.J."/>
            <person name="Barry K."/>
            <person name="Miller A.N."/>
            <person name="Grigoriev I.V."/>
            <person name="Debuchy R."/>
            <person name="Gladieux P."/>
            <person name="Hiltunen Thoren M."/>
            <person name="Johannesson H."/>
        </authorList>
    </citation>
    <scope>NUCLEOTIDE SEQUENCE</scope>
    <source>
        <strain evidence="6">CBS 532.94</strain>
    </source>
</reference>
<evidence type="ECO:0000256" key="4">
    <source>
        <dbReference type="ARBA" id="ARBA00023239"/>
    </source>
</evidence>
<keyword evidence="2" id="KW-0479">Metal-binding</keyword>
<keyword evidence="4" id="KW-0456">Lyase</keyword>
<evidence type="ECO:0000313" key="6">
    <source>
        <dbReference type="EMBL" id="KAK4234960.1"/>
    </source>
</evidence>
<dbReference type="PANTHER" id="PTHR33337">
    <property type="entry name" value="GFA DOMAIN-CONTAINING PROTEIN"/>
    <property type="match status" value="1"/>
</dbReference>
<dbReference type="GO" id="GO:0046872">
    <property type="term" value="F:metal ion binding"/>
    <property type="evidence" value="ECO:0007669"/>
    <property type="project" value="UniProtKB-KW"/>
</dbReference>
<gene>
    <name evidence="6" type="ORF">C8A03DRAFT_37222</name>
</gene>